<keyword evidence="2 4" id="KW-0489">Methyltransferase</keyword>
<comment type="function">
    <text evidence="4">S-adenosyl-L-methionine-dependent methyltransferase.</text>
</comment>
<dbReference type="AlphaFoldDB" id="A0AAN8YTK5"/>
<dbReference type="GO" id="GO:0008757">
    <property type="term" value="F:S-adenosylmethionine-dependent methyltransferase activity"/>
    <property type="evidence" value="ECO:0007669"/>
    <property type="project" value="UniProtKB-ARBA"/>
</dbReference>
<dbReference type="PANTHER" id="PTHR22809">
    <property type="entry name" value="METHYLTRANSFERASE-RELATED"/>
    <property type="match status" value="1"/>
</dbReference>
<gene>
    <name evidence="5" type="ORF">RJ641_019846</name>
</gene>
<dbReference type="EC" id="2.1.1.-" evidence="4"/>
<comment type="similarity">
    <text evidence="1 4">Belongs to the methyltransferase superfamily. METL family.</text>
</comment>
<name>A0AAN8YTK5_9MAGN</name>
<dbReference type="Proteomes" id="UP001370490">
    <property type="component" value="Unassembled WGS sequence"/>
</dbReference>
<dbReference type="CDD" id="cd02440">
    <property type="entry name" value="AdoMet_MTases"/>
    <property type="match status" value="1"/>
</dbReference>
<sequence>MRGASSSALSIAVSSLINVNHRHRSLSTVRLKTLEFDRYRNNPVKYWNDFYKRHQNKVFCFVLFVCLQFFKDRHYLEKDWGQYFCAEIELPKVVLEVGCGVGNSVFPLLKTYPNIFVHACDLSSNAIDAIQSHADFRMDQVNPFVCDVTSQNLSDKIVPSSVDIVTLIFTLSAVSPEKMPMMLQNLVEVLKPNGYVLLRDYAVGDFSQVKLHEKNQMIDENFYARGDGTCSFYFSEESLSNLFTKAGFKTVSLDIYSRQIMNRSKNITMNRHWIRAIFRRSVSSIPNSPTA</sequence>
<keyword evidence="6" id="KW-1185">Reference proteome</keyword>
<dbReference type="EMBL" id="JBAMMX010000025">
    <property type="protein sequence ID" value="KAK6914729.1"/>
    <property type="molecule type" value="Genomic_DNA"/>
</dbReference>
<dbReference type="SUPFAM" id="SSF53335">
    <property type="entry name" value="S-adenosyl-L-methionine-dependent methyltransferases"/>
    <property type="match status" value="1"/>
</dbReference>
<dbReference type="InterPro" id="IPR026113">
    <property type="entry name" value="METTL2/6/8-like"/>
</dbReference>
<organism evidence="5 6">
    <name type="scientific">Dillenia turbinata</name>
    <dbReference type="NCBI Taxonomy" id="194707"/>
    <lineage>
        <taxon>Eukaryota</taxon>
        <taxon>Viridiplantae</taxon>
        <taxon>Streptophyta</taxon>
        <taxon>Embryophyta</taxon>
        <taxon>Tracheophyta</taxon>
        <taxon>Spermatophyta</taxon>
        <taxon>Magnoliopsida</taxon>
        <taxon>eudicotyledons</taxon>
        <taxon>Gunneridae</taxon>
        <taxon>Pentapetalae</taxon>
        <taxon>Dilleniales</taxon>
        <taxon>Dilleniaceae</taxon>
        <taxon>Dillenia</taxon>
    </lineage>
</organism>
<evidence type="ECO:0000256" key="4">
    <source>
        <dbReference type="PIRNR" id="PIRNR037755"/>
    </source>
</evidence>
<proteinExistence type="inferred from homology"/>
<dbReference type="PANTHER" id="PTHR22809:SF8">
    <property type="entry name" value="TRNA N(3)-METHYLCYTIDINE METHYLTRANSFERASE"/>
    <property type="match status" value="1"/>
</dbReference>
<keyword evidence="3 4" id="KW-0808">Transferase</keyword>
<accession>A0AAN8YTK5</accession>
<reference evidence="5 6" key="1">
    <citation type="submission" date="2023-12" db="EMBL/GenBank/DDBJ databases">
        <title>A high-quality genome assembly for Dillenia turbinata (Dilleniales).</title>
        <authorList>
            <person name="Chanderbali A."/>
        </authorList>
    </citation>
    <scope>NUCLEOTIDE SEQUENCE [LARGE SCALE GENOMIC DNA]</scope>
    <source>
        <strain evidence="5">LSX21</strain>
        <tissue evidence="5">Leaf</tissue>
    </source>
</reference>
<dbReference type="Pfam" id="PF13489">
    <property type="entry name" value="Methyltransf_23"/>
    <property type="match status" value="1"/>
</dbReference>
<evidence type="ECO:0000256" key="3">
    <source>
        <dbReference type="ARBA" id="ARBA00022679"/>
    </source>
</evidence>
<dbReference type="GO" id="GO:0032259">
    <property type="term" value="P:methylation"/>
    <property type="evidence" value="ECO:0007669"/>
    <property type="project" value="UniProtKB-KW"/>
</dbReference>
<comment type="caution">
    <text evidence="5">The sequence shown here is derived from an EMBL/GenBank/DDBJ whole genome shotgun (WGS) entry which is preliminary data.</text>
</comment>
<evidence type="ECO:0000313" key="5">
    <source>
        <dbReference type="EMBL" id="KAK6914729.1"/>
    </source>
</evidence>
<dbReference type="InterPro" id="IPR029063">
    <property type="entry name" value="SAM-dependent_MTases_sf"/>
</dbReference>
<evidence type="ECO:0000256" key="2">
    <source>
        <dbReference type="ARBA" id="ARBA00022603"/>
    </source>
</evidence>
<dbReference type="PIRSF" id="PIRSF037755">
    <property type="entry name" value="Mettl2_prd"/>
    <property type="match status" value="1"/>
</dbReference>
<protein>
    <recommendedName>
        <fullName evidence="4">tRNA N(3)-methylcytidine methyltransferase</fullName>
        <ecNumber evidence="4">2.1.1.-</ecNumber>
    </recommendedName>
</protein>
<evidence type="ECO:0000256" key="1">
    <source>
        <dbReference type="ARBA" id="ARBA00009725"/>
    </source>
</evidence>
<dbReference type="Gene3D" id="3.40.50.150">
    <property type="entry name" value="Vaccinia Virus protein VP39"/>
    <property type="match status" value="1"/>
</dbReference>
<evidence type="ECO:0000313" key="6">
    <source>
        <dbReference type="Proteomes" id="UP001370490"/>
    </source>
</evidence>
<dbReference type="GO" id="GO:0008173">
    <property type="term" value="F:RNA methyltransferase activity"/>
    <property type="evidence" value="ECO:0007669"/>
    <property type="project" value="UniProtKB-ARBA"/>
</dbReference>